<sequence>MKHLIAILFTAFLLAACNQGDQPQDTQSKKERAELENYEEFTDQNPNFLNTTNEQTAVKDDATKIEEIINVKTPYKAGNIVISGKDAWVTVYVGKEYSAREKNKIIKDLNEVLYEGLPRLQFHVNVKP</sequence>
<evidence type="ECO:0000313" key="1">
    <source>
        <dbReference type="EMBL" id="KSU88813.1"/>
    </source>
</evidence>
<evidence type="ECO:0008006" key="3">
    <source>
        <dbReference type="Google" id="ProtNLM"/>
    </source>
</evidence>
<dbReference type="EMBL" id="LNQP01000015">
    <property type="protein sequence ID" value="KSU88813.1"/>
    <property type="molecule type" value="Genomic_DNA"/>
</dbReference>
<comment type="caution">
    <text evidence="1">The sequence shown here is derived from an EMBL/GenBank/DDBJ whole genome shotgun (WGS) entry which is preliminary data.</text>
</comment>
<dbReference type="RefSeq" id="WP_025908740.1">
    <property type="nucleotide sequence ID" value="NZ_KQ758634.1"/>
</dbReference>
<keyword evidence="2" id="KW-1185">Reference proteome</keyword>
<proteinExistence type="predicted"/>
<dbReference type="PROSITE" id="PS51257">
    <property type="entry name" value="PROKAR_LIPOPROTEIN"/>
    <property type="match status" value="1"/>
</dbReference>
<evidence type="ECO:0000313" key="2">
    <source>
        <dbReference type="Proteomes" id="UP000053681"/>
    </source>
</evidence>
<gene>
    <name evidence="1" type="ORF">AS180_05755</name>
</gene>
<accession>A0A0V8JPN5</accession>
<organism evidence="1 2">
    <name type="scientific">Priestia veravalensis</name>
    <dbReference type="NCBI Taxonomy" id="1414648"/>
    <lineage>
        <taxon>Bacteria</taxon>
        <taxon>Bacillati</taxon>
        <taxon>Bacillota</taxon>
        <taxon>Bacilli</taxon>
        <taxon>Bacillales</taxon>
        <taxon>Bacillaceae</taxon>
        <taxon>Priestia</taxon>
    </lineage>
</organism>
<name>A0A0V8JPN5_9BACI</name>
<reference evidence="1 2" key="1">
    <citation type="submission" date="2015-11" db="EMBL/GenBank/DDBJ databases">
        <title>Bacillus caseinolyticus sp nov.</title>
        <authorList>
            <person name="Dastager S.G."/>
            <person name="Mawlankar R."/>
        </authorList>
    </citation>
    <scope>NUCLEOTIDE SEQUENCE [LARGE SCALE GENOMIC DNA]</scope>
    <source>
        <strain evidence="1 2">SGD-V-76</strain>
    </source>
</reference>
<dbReference type="Proteomes" id="UP000053681">
    <property type="component" value="Unassembled WGS sequence"/>
</dbReference>
<protein>
    <recommendedName>
        <fullName evidence="3">Lipoprotein</fullName>
    </recommendedName>
</protein>
<dbReference type="AlphaFoldDB" id="A0A0V8JPN5"/>